<dbReference type="Gene3D" id="3.40.50.720">
    <property type="entry name" value="NAD(P)-binding Rossmann-like Domain"/>
    <property type="match status" value="1"/>
</dbReference>
<evidence type="ECO:0000259" key="1">
    <source>
        <dbReference type="Pfam" id="PF01370"/>
    </source>
</evidence>
<feature type="domain" description="NAD-dependent epimerase/dehydratase" evidence="1">
    <location>
        <begin position="16"/>
        <end position="112"/>
    </location>
</feature>
<protein>
    <submittedName>
        <fullName evidence="2">Nucleoside-diphosphate-sugar epimerase</fullName>
    </submittedName>
</protein>
<dbReference type="EMBL" id="JAVDQF010000001">
    <property type="protein sequence ID" value="MDR6269634.1"/>
    <property type="molecule type" value="Genomic_DNA"/>
</dbReference>
<sequence length="245" mass="25880">MDGIEIVVNATSYLGSDPEAAERLYLQGTANLLDAAARAGVSRCLQMSTAAVYGSGPHRGIGVLDQSANPESMISRHRSIADQMVLDAGGTVLRPYLVYGPADRWFIPGVVKLFRRLGSQIEHGSARLSLISSVELGRLVAALALAEGPIGGIFHAAAPEPVRLSELVAQIESQIGPLGLSGSVSLPRAQELLGDAGFSRHQVSMIGVDGWLDAAPLWNRSGLPPSSFSLAEPATRAWYRSRIGT</sequence>
<evidence type="ECO:0000313" key="2">
    <source>
        <dbReference type="EMBL" id="MDR6269634.1"/>
    </source>
</evidence>
<proteinExistence type="predicted"/>
<dbReference type="InterPro" id="IPR051783">
    <property type="entry name" value="NAD(P)-dependent_oxidoreduct"/>
</dbReference>
<accession>A0ABU1JB48</accession>
<gene>
    <name evidence="2" type="ORF">JOE69_001872</name>
</gene>
<dbReference type="Pfam" id="PF01370">
    <property type="entry name" value="Epimerase"/>
    <property type="match status" value="1"/>
</dbReference>
<keyword evidence="3" id="KW-1185">Reference proteome</keyword>
<organism evidence="2 3">
    <name type="scientific">Arthrobacter russicus</name>
    <dbReference type="NCBI Taxonomy" id="172040"/>
    <lineage>
        <taxon>Bacteria</taxon>
        <taxon>Bacillati</taxon>
        <taxon>Actinomycetota</taxon>
        <taxon>Actinomycetes</taxon>
        <taxon>Micrococcales</taxon>
        <taxon>Micrococcaceae</taxon>
        <taxon>Arthrobacter</taxon>
    </lineage>
</organism>
<dbReference type="PANTHER" id="PTHR48079">
    <property type="entry name" value="PROTEIN YEEZ"/>
    <property type="match status" value="1"/>
</dbReference>
<dbReference type="Proteomes" id="UP001185069">
    <property type="component" value="Unassembled WGS sequence"/>
</dbReference>
<reference evidence="2 3" key="1">
    <citation type="submission" date="2023-07" db="EMBL/GenBank/DDBJ databases">
        <title>Sequencing the genomes of 1000 actinobacteria strains.</title>
        <authorList>
            <person name="Klenk H.-P."/>
        </authorList>
    </citation>
    <scope>NUCLEOTIDE SEQUENCE [LARGE SCALE GENOMIC DNA]</scope>
    <source>
        <strain evidence="2 3">DSM 14555</strain>
    </source>
</reference>
<dbReference type="SUPFAM" id="SSF51735">
    <property type="entry name" value="NAD(P)-binding Rossmann-fold domains"/>
    <property type="match status" value="1"/>
</dbReference>
<dbReference type="PANTHER" id="PTHR48079:SF6">
    <property type="entry name" value="NAD(P)-BINDING DOMAIN-CONTAINING PROTEIN-RELATED"/>
    <property type="match status" value="1"/>
</dbReference>
<dbReference type="InterPro" id="IPR036291">
    <property type="entry name" value="NAD(P)-bd_dom_sf"/>
</dbReference>
<name>A0ABU1JB48_9MICC</name>
<evidence type="ECO:0000313" key="3">
    <source>
        <dbReference type="Proteomes" id="UP001185069"/>
    </source>
</evidence>
<dbReference type="InterPro" id="IPR001509">
    <property type="entry name" value="Epimerase_deHydtase"/>
</dbReference>
<comment type="caution">
    <text evidence="2">The sequence shown here is derived from an EMBL/GenBank/DDBJ whole genome shotgun (WGS) entry which is preliminary data.</text>
</comment>